<proteinExistence type="predicted"/>
<reference evidence="2" key="1">
    <citation type="submission" date="2021-11" db="EMBL/GenBank/DDBJ databases">
        <title>BS-T2-15 a new species belonging to the Comamonadaceae family isolated from the soil of a French oak forest.</title>
        <authorList>
            <person name="Mieszkin S."/>
            <person name="Alain K."/>
        </authorList>
    </citation>
    <scope>NUCLEOTIDE SEQUENCE</scope>
    <source>
        <strain evidence="2">BS-T2-15</strain>
    </source>
</reference>
<keyword evidence="3" id="KW-1185">Reference proteome</keyword>
<feature type="chain" id="PRO_5040717694" evidence="1">
    <location>
        <begin position="19"/>
        <end position="214"/>
    </location>
</feature>
<evidence type="ECO:0000313" key="3">
    <source>
        <dbReference type="Proteomes" id="UP001139353"/>
    </source>
</evidence>
<name>A0A9X1YMN8_9BURK</name>
<dbReference type="AlphaFoldDB" id="A0A9X1YMN8"/>
<evidence type="ECO:0000256" key="1">
    <source>
        <dbReference type="SAM" id="SignalP"/>
    </source>
</evidence>
<accession>A0A9X1YMN8</accession>
<dbReference type="Proteomes" id="UP001139353">
    <property type="component" value="Unassembled WGS sequence"/>
</dbReference>
<dbReference type="RefSeq" id="WP_275684337.1">
    <property type="nucleotide sequence ID" value="NZ_JAJLJH010000008.1"/>
</dbReference>
<comment type="caution">
    <text evidence="2">The sequence shown here is derived from an EMBL/GenBank/DDBJ whole genome shotgun (WGS) entry which is preliminary data.</text>
</comment>
<sequence>MASSLASRAALALCVAVAGCATKPPVLDFEQAPRAHVAAADEAIDPAAAYVVVVPHVASRSGPLDDTWYMVHVSVSDKPEFLAWLTSAPPFGQAPVNLAVAVSTARPTVVRVPPGRWFVSKVFVQSHYYDVDPDYSLFDARSGQLNYPGDWTVEAGYHESTRGALHIGWYFNATLAESDTSDLGAVLAEGAGPLGRLPRAYTRLPSARPAPGGG</sequence>
<feature type="signal peptide" evidence="1">
    <location>
        <begin position="1"/>
        <end position="18"/>
    </location>
</feature>
<gene>
    <name evidence="2" type="ORF">LPC04_21500</name>
</gene>
<protein>
    <submittedName>
        <fullName evidence="2">Uncharacterized protein</fullName>
    </submittedName>
</protein>
<keyword evidence="1" id="KW-0732">Signal</keyword>
<evidence type="ECO:0000313" key="2">
    <source>
        <dbReference type="EMBL" id="MCK9688290.1"/>
    </source>
</evidence>
<organism evidence="2 3">
    <name type="scientific">Scleromatobacter humisilvae</name>
    <dbReference type="NCBI Taxonomy" id="2897159"/>
    <lineage>
        <taxon>Bacteria</taxon>
        <taxon>Pseudomonadati</taxon>
        <taxon>Pseudomonadota</taxon>
        <taxon>Betaproteobacteria</taxon>
        <taxon>Burkholderiales</taxon>
        <taxon>Sphaerotilaceae</taxon>
        <taxon>Scleromatobacter</taxon>
    </lineage>
</organism>
<dbReference type="EMBL" id="JAJLJH010000008">
    <property type="protein sequence ID" value="MCK9688290.1"/>
    <property type="molecule type" value="Genomic_DNA"/>
</dbReference>